<feature type="compositionally biased region" description="Basic and acidic residues" evidence="2">
    <location>
        <begin position="245"/>
        <end position="261"/>
    </location>
</feature>
<keyword evidence="1" id="KW-0479">Metal-binding</keyword>
<evidence type="ECO:0000256" key="2">
    <source>
        <dbReference type="SAM" id="MobiDB-lite"/>
    </source>
</evidence>
<evidence type="ECO:0000259" key="3">
    <source>
        <dbReference type="PROSITE" id="PS50157"/>
    </source>
</evidence>
<keyword evidence="1" id="KW-0863">Zinc-finger</keyword>
<sequence length="548" mass="62513">MGLVFGQTETLLLPSVSATLSKFLCYPDSELSEKLKFETRVKISHQNTDSGVNYLFLGSFVDIIRANEIINTFIQQLSKYINDSLCETSTLVLDLNEKQKSLLVPCVMQNAGSDPGHFNGQEPGLNSNTCLQEVNISKNGTKIKTATVDRKEENAETNTKENIIALTDTCTDTNILSDFVSSKENQRKVNNEENAFASAQYKHVLHENTSSFSAQNAIVKVDFESPGLGEKDHDEKLLIKIPGFESDKDSERNKGSSEKEIVQSSDIDNENVNDYSFTDDDTREENNLSNQGIKKIQRKRKDQHTCKVDFDDDHPDFNQGTCTLPDEIKDVKYEDDEEPVFTMHRNAGRLTRDKNNREMAKSECRFCPFVNFSVYARAKRQLQQHYCRNHAYAEPVHKCEQCSESFCTTAQLYDHKSSKHIFINCEICGTAIRKSNYLRHSRIHEDGSDTLKLEDDKCKKKLTPKLHVSLQQPKKNTIHISVEEKGSFNCEICKTFWLDKTSLDLHIKFKHGKGKLQTIQERNVRCDQEIMIIVHSRHIPIKSMTDSG</sequence>
<dbReference type="SMART" id="SM00355">
    <property type="entry name" value="ZnF_C2H2"/>
    <property type="match status" value="3"/>
</dbReference>
<keyword evidence="5" id="KW-1185">Reference proteome</keyword>
<dbReference type="InterPro" id="IPR013087">
    <property type="entry name" value="Znf_C2H2_type"/>
</dbReference>
<feature type="domain" description="C2H2-type" evidence="3">
    <location>
        <begin position="397"/>
        <end position="420"/>
    </location>
</feature>
<dbReference type="GO" id="GO:0008270">
    <property type="term" value="F:zinc ion binding"/>
    <property type="evidence" value="ECO:0007669"/>
    <property type="project" value="UniProtKB-KW"/>
</dbReference>
<feature type="compositionally biased region" description="Acidic residues" evidence="2">
    <location>
        <begin position="267"/>
        <end position="283"/>
    </location>
</feature>
<proteinExistence type="predicted"/>
<dbReference type="AlphaFoldDB" id="A0A6J8AB29"/>
<dbReference type="Proteomes" id="UP000507470">
    <property type="component" value="Unassembled WGS sequence"/>
</dbReference>
<reference evidence="4 5" key="1">
    <citation type="submission" date="2020-06" db="EMBL/GenBank/DDBJ databases">
        <authorList>
            <person name="Li R."/>
            <person name="Bekaert M."/>
        </authorList>
    </citation>
    <scope>NUCLEOTIDE SEQUENCE [LARGE SCALE GENOMIC DNA]</scope>
    <source>
        <strain evidence="5">wild</strain>
    </source>
</reference>
<dbReference type="PROSITE" id="PS50157">
    <property type="entry name" value="ZINC_FINGER_C2H2_2"/>
    <property type="match status" value="1"/>
</dbReference>
<accession>A0A6J8AB29</accession>
<evidence type="ECO:0000256" key="1">
    <source>
        <dbReference type="PROSITE-ProRule" id="PRU00042"/>
    </source>
</evidence>
<name>A0A6J8AB29_MYTCO</name>
<dbReference type="OrthoDB" id="8117402at2759"/>
<gene>
    <name evidence="4" type="ORF">MCOR_5117</name>
</gene>
<dbReference type="PROSITE" id="PS00028">
    <property type="entry name" value="ZINC_FINGER_C2H2_1"/>
    <property type="match status" value="2"/>
</dbReference>
<evidence type="ECO:0000313" key="5">
    <source>
        <dbReference type="Proteomes" id="UP000507470"/>
    </source>
</evidence>
<dbReference type="EMBL" id="CACVKT020000926">
    <property type="protein sequence ID" value="CAC5363849.1"/>
    <property type="molecule type" value="Genomic_DNA"/>
</dbReference>
<organism evidence="4 5">
    <name type="scientific">Mytilus coruscus</name>
    <name type="common">Sea mussel</name>
    <dbReference type="NCBI Taxonomy" id="42192"/>
    <lineage>
        <taxon>Eukaryota</taxon>
        <taxon>Metazoa</taxon>
        <taxon>Spiralia</taxon>
        <taxon>Lophotrochozoa</taxon>
        <taxon>Mollusca</taxon>
        <taxon>Bivalvia</taxon>
        <taxon>Autobranchia</taxon>
        <taxon>Pteriomorphia</taxon>
        <taxon>Mytilida</taxon>
        <taxon>Mytiloidea</taxon>
        <taxon>Mytilidae</taxon>
        <taxon>Mytilinae</taxon>
        <taxon>Mytilus</taxon>
    </lineage>
</organism>
<feature type="region of interest" description="Disordered" evidence="2">
    <location>
        <begin position="234"/>
        <end position="298"/>
    </location>
</feature>
<keyword evidence="1" id="KW-0862">Zinc</keyword>
<protein>
    <recommendedName>
        <fullName evidence="3">C2H2-type domain-containing protein</fullName>
    </recommendedName>
</protein>
<evidence type="ECO:0000313" key="4">
    <source>
        <dbReference type="EMBL" id="CAC5363849.1"/>
    </source>
</evidence>